<feature type="region of interest" description="Disordered" evidence="2">
    <location>
        <begin position="159"/>
        <end position="201"/>
    </location>
</feature>
<sequence>MAIPSTPFVFESSVQLAQSVNSLESALTQFGKLATSFETPGANALVSNRGKGFDEWLANELQCYSPLSGDEALLNSTFAELPQFELEPSTGSAGSSLFEHPLSASSPTPSFEGVVAQMPAEPLELTVAKLQRAAALLNVPWSPELEVALRAQTRNLHMVSPREPTPSPSNVARTGQMSKRSHSPETEQPEEILAKRAKNTDAARRSRLKKLVKLDGLQTKVTELTEINQRLNTRVAILETEKNGFLIKEAEQNARIAQLETKIVEAHLALKTRQL</sequence>
<feature type="compositionally biased region" description="Polar residues" evidence="2">
    <location>
        <begin position="168"/>
        <end position="178"/>
    </location>
</feature>
<feature type="compositionally biased region" description="Basic and acidic residues" evidence="2">
    <location>
        <begin position="192"/>
        <end position="201"/>
    </location>
</feature>
<feature type="coiled-coil region" evidence="1">
    <location>
        <begin position="214"/>
        <end position="241"/>
    </location>
</feature>
<dbReference type="InterPro" id="IPR004827">
    <property type="entry name" value="bZIP"/>
</dbReference>
<dbReference type="GO" id="GO:0003700">
    <property type="term" value="F:DNA-binding transcription factor activity"/>
    <property type="evidence" value="ECO:0007669"/>
    <property type="project" value="InterPro"/>
</dbReference>
<evidence type="ECO:0000256" key="1">
    <source>
        <dbReference type="SAM" id="Coils"/>
    </source>
</evidence>
<dbReference type="AlphaFoldDB" id="A0A9P6R4L2"/>
<protein>
    <recommendedName>
        <fullName evidence="3">BZIP domain-containing protein</fullName>
    </recommendedName>
</protein>
<proteinExistence type="predicted"/>
<reference evidence="4" key="1">
    <citation type="journal article" date="2020" name="Fungal Divers.">
        <title>Resolving the Mortierellaceae phylogeny through synthesis of multi-gene phylogenetics and phylogenomics.</title>
        <authorList>
            <person name="Vandepol N."/>
            <person name="Liber J."/>
            <person name="Desiro A."/>
            <person name="Na H."/>
            <person name="Kennedy M."/>
            <person name="Barry K."/>
            <person name="Grigoriev I.V."/>
            <person name="Miller A.N."/>
            <person name="O'Donnell K."/>
            <person name="Stajich J.E."/>
            <person name="Bonito G."/>
        </authorList>
    </citation>
    <scope>NUCLEOTIDE SEQUENCE</scope>
    <source>
        <strain evidence="4">REB-010B</strain>
    </source>
</reference>
<dbReference type="InterPro" id="IPR046347">
    <property type="entry name" value="bZIP_sf"/>
</dbReference>
<keyword evidence="5" id="KW-1185">Reference proteome</keyword>
<organism evidence="4 5">
    <name type="scientific">Dissophora globulifera</name>
    <dbReference type="NCBI Taxonomy" id="979702"/>
    <lineage>
        <taxon>Eukaryota</taxon>
        <taxon>Fungi</taxon>
        <taxon>Fungi incertae sedis</taxon>
        <taxon>Mucoromycota</taxon>
        <taxon>Mortierellomycotina</taxon>
        <taxon>Mortierellomycetes</taxon>
        <taxon>Mortierellales</taxon>
        <taxon>Mortierellaceae</taxon>
        <taxon>Dissophora</taxon>
    </lineage>
</organism>
<dbReference type="Gene3D" id="3.30.160.60">
    <property type="entry name" value="Classic Zinc Finger"/>
    <property type="match status" value="1"/>
</dbReference>
<evidence type="ECO:0000259" key="3">
    <source>
        <dbReference type="PROSITE" id="PS50217"/>
    </source>
</evidence>
<evidence type="ECO:0000256" key="2">
    <source>
        <dbReference type="SAM" id="MobiDB-lite"/>
    </source>
</evidence>
<evidence type="ECO:0000313" key="4">
    <source>
        <dbReference type="EMBL" id="KAG0311781.1"/>
    </source>
</evidence>
<dbReference type="SUPFAM" id="SSF57959">
    <property type="entry name" value="Leucine zipper domain"/>
    <property type="match status" value="1"/>
</dbReference>
<name>A0A9P6R4L2_9FUNG</name>
<dbReference type="Proteomes" id="UP000738325">
    <property type="component" value="Unassembled WGS sequence"/>
</dbReference>
<feature type="domain" description="BZIP" evidence="3">
    <location>
        <begin position="195"/>
        <end position="241"/>
    </location>
</feature>
<dbReference type="SMART" id="SM00338">
    <property type="entry name" value="BRLZ"/>
    <property type="match status" value="1"/>
</dbReference>
<comment type="caution">
    <text evidence="4">The sequence shown here is derived from an EMBL/GenBank/DDBJ whole genome shotgun (WGS) entry which is preliminary data.</text>
</comment>
<dbReference type="PROSITE" id="PS00036">
    <property type="entry name" value="BZIP_BASIC"/>
    <property type="match status" value="1"/>
</dbReference>
<dbReference type="OrthoDB" id="2257100at2759"/>
<dbReference type="CDD" id="cd12193">
    <property type="entry name" value="bZIP_GCN4"/>
    <property type="match status" value="1"/>
</dbReference>
<accession>A0A9P6R4L2</accession>
<dbReference type="Pfam" id="PF07716">
    <property type="entry name" value="bZIP_2"/>
    <property type="match status" value="1"/>
</dbReference>
<evidence type="ECO:0000313" key="5">
    <source>
        <dbReference type="Proteomes" id="UP000738325"/>
    </source>
</evidence>
<gene>
    <name evidence="4" type="ORF">BGZ99_009895</name>
</gene>
<dbReference type="EMBL" id="JAAAIP010000879">
    <property type="protein sequence ID" value="KAG0311781.1"/>
    <property type="molecule type" value="Genomic_DNA"/>
</dbReference>
<dbReference type="PROSITE" id="PS50217">
    <property type="entry name" value="BZIP"/>
    <property type="match status" value="1"/>
</dbReference>
<keyword evidence="1" id="KW-0175">Coiled coil</keyword>